<dbReference type="Gene3D" id="1.10.20.10">
    <property type="entry name" value="Histone, subunit A"/>
    <property type="match status" value="1"/>
</dbReference>
<evidence type="ECO:0000313" key="1">
    <source>
        <dbReference type="EMBL" id="EQD30315.1"/>
    </source>
</evidence>
<comment type="caution">
    <text evidence="1">The sequence shown here is derived from an EMBL/GenBank/DDBJ whole genome shotgun (WGS) entry which is preliminary data.</text>
</comment>
<dbReference type="AlphaFoldDB" id="T0ZKF5"/>
<dbReference type="GO" id="GO:0046982">
    <property type="term" value="F:protein heterodimerization activity"/>
    <property type="evidence" value="ECO:0007669"/>
    <property type="project" value="InterPro"/>
</dbReference>
<proteinExistence type="predicted"/>
<evidence type="ECO:0008006" key="2">
    <source>
        <dbReference type="Google" id="ProtNLM"/>
    </source>
</evidence>
<sequence>MFITRGVYLNKKGFSYYDVEQFLREAGAEKINEKAIVSFEEELEATVKALANEAVMYAKYAGRNNLITDCDVNMVSSCGAKRLYIASKPTRKRKAHASKGIKIKRAIKAPI</sequence>
<name>T0ZKF5_9ZZZZ</name>
<gene>
    <name evidence="1" type="ORF">B2A_14181</name>
</gene>
<dbReference type="EMBL" id="AUZZ01010281">
    <property type="protein sequence ID" value="EQD30315.1"/>
    <property type="molecule type" value="Genomic_DNA"/>
</dbReference>
<organism evidence="1">
    <name type="scientific">mine drainage metagenome</name>
    <dbReference type="NCBI Taxonomy" id="410659"/>
    <lineage>
        <taxon>unclassified sequences</taxon>
        <taxon>metagenomes</taxon>
        <taxon>ecological metagenomes</taxon>
    </lineage>
</organism>
<protein>
    <recommendedName>
        <fullName evidence="2">Histone</fullName>
    </recommendedName>
</protein>
<reference evidence="1" key="1">
    <citation type="submission" date="2013-08" db="EMBL/GenBank/DDBJ databases">
        <authorList>
            <person name="Mendez C."/>
            <person name="Richter M."/>
            <person name="Ferrer M."/>
            <person name="Sanchez J."/>
        </authorList>
    </citation>
    <scope>NUCLEOTIDE SEQUENCE</scope>
</reference>
<dbReference type="InterPro" id="IPR009072">
    <property type="entry name" value="Histone-fold"/>
</dbReference>
<dbReference type="SUPFAM" id="SSF47113">
    <property type="entry name" value="Histone-fold"/>
    <property type="match status" value="1"/>
</dbReference>
<reference evidence="1" key="2">
    <citation type="journal article" date="2014" name="ISME J.">
        <title>Microbial stratification in low pH oxic and suboxic macroscopic growths along an acid mine drainage.</title>
        <authorList>
            <person name="Mendez-Garcia C."/>
            <person name="Mesa V."/>
            <person name="Sprenger R.R."/>
            <person name="Richter M."/>
            <person name="Diez M.S."/>
            <person name="Solano J."/>
            <person name="Bargiela R."/>
            <person name="Golyshina O.V."/>
            <person name="Manteca A."/>
            <person name="Ramos J.L."/>
            <person name="Gallego J.R."/>
            <person name="Llorente I."/>
            <person name="Martins Dos Santos V.A."/>
            <person name="Jensen O.N."/>
            <person name="Pelaez A.I."/>
            <person name="Sanchez J."/>
            <person name="Ferrer M."/>
        </authorList>
    </citation>
    <scope>NUCLEOTIDE SEQUENCE</scope>
</reference>
<accession>T0ZKF5</accession>